<dbReference type="SMART" id="SM00345">
    <property type="entry name" value="HTH_GNTR"/>
    <property type="match status" value="1"/>
</dbReference>
<evidence type="ECO:0000256" key="2">
    <source>
        <dbReference type="ARBA" id="ARBA00023125"/>
    </source>
</evidence>
<protein>
    <submittedName>
        <fullName evidence="6">GntR family transcriptional regulator</fullName>
    </submittedName>
</protein>
<reference evidence="6 7" key="1">
    <citation type="submission" date="2024-10" db="EMBL/GenBank/DDBJ databases">
        <title>The Natural Products Discovery Center: Release of the First 8490 Sequenced Strains for Exploring Actinobacteria Biosynthetic Diversity.</title>
        <authorList>
            <person name="Kalkreuter E."/>
            <person name="Kautsar S.A."/>
            <person name="Yang D."/>
            <person name="Bader C.D."/>
            <person name="Teijaro C.N."/>
            <person name="Fluegel L."/>
            <person name="Davis C.M."/>
            <person name="Simpson J.R."/>
            <person name="Lauterbach L."/>
            <person name="Steele A.D."/>
            <person name="Gui C."/>
            <person name="Meng S."/>
            <person name="Li G."/>
            <person name="Viehrig K."/>
            <person name="Ye F."/>
            <person name="Su P."/>
            <person name="Kiefer A.F."/>
            <person name="Nichols A."/>
            <person name="Cepeda A.J."/>
            <person name="Yan W."/>
            <person name="Fan B."/>
            <person name="Jiang Y."/>
            <person name="Adhikari A."/>
            <person name="Zheng C.-J."/>
            <person name="Schuster L."/>
            <person name="Cowan T.M."/>
            <person name="Smanski M.J."/>
            <person name="Chevrette M.G."/>
            <person name="De Carvalho L.P.S."/>
            <person name="Shen B."/>
        </authorList>
    </citation>
    <scope>NUCLEOTIDE SEQUENCE [LARGE SCALE GENOMIC DNA]</scope>
    <source>
        <strain evidence="6 7">NPDC020327</strain>
    </source>
</reference>
<dbReference type="Pfam" id="PF00392">
    <property type="entry name" value="GntR"/>
    <property type="match status" value="1"/>
</dbReference>
<keyword evidence="1" id="KW-0805">Transcription regulation</keyword>
<sequence>MAAGDGAAIGNRTAGNADSAGSTGLSGNAGSAGSTGSGRKAGSAGNAGAAASAVEGPVLPSFQGRRSLREEIVQTLRGAVISGELRPGVVYSAPSLAAQFGVSPTPVREAMVDLAKDGLIEPLRNKGFRVVELSDKELDDLADLRELIEVPVIRRLAEAGVDPAEIDRLRPLATGIERAAANRDLTAHAAIDLEFHLALLALDGNERVVETVRSLRLRSRIYGARQLAENDALVPSAREHSELLDLIASGDAPAAEALMRRHIGHVRGIWAARREAPSAC</sequence>
<dbReference type="SUPFAM" id="SSF48008">
    <property type="entry name" value="GntR ligand-binding domain-like"/>
    <property type="match status" value="1"/>
</dbReference>
<dbReference type="PANTHER" id="PTHR43537">
    <property type="entry name" value="TRANSCRIPTIONAL REGULATOR, GNTR FAMILY"/>
    <property type="match status" value="1"/>
</dbReference>
<dbReference type="Proteomes" id="UP001611548">
    <property type="component" value="Unassembled WGS sequence"/>
</dbReference>
<evidence type="ECO:0000313" key="7">
    <source>
        <dbReference type="Proteomes" id="UP001611548"/>
    </source>
</evidence>
<dbReference type="InterPro" id="IPR036388">
    <property type="entry name" value="WH-like_DNA-bd_sf"/>
</dbReference>
<feature type="domain" description="HTH gntR-type" evidence="5">
    <location>
        <begin position="66"/>
        <end position="133"/>
    </location>
</feature>
<keyword evidence="3" id="KW-0804">Transcription</keyword>
<dbReference type="SMART" id="SM00895">
    <property type="entry name" value="FCD"/>
    <property type="match status" value="1"/>
</dbReference>
<evidence type="ECO:0000259" key="5">
    <source>
        <dbReference type="PROSITE" id="PS50949"/>
    </source>
</evidence>
<name>A0ABW7UVG4_9ACTN</name>
<evidence type="ECO:0000313" key="6">
    <source>
        <dbReference type="EMBL" id="MFI1965339.1"/>
    </source>
</evidence>
<gene>
    <name evidence="6" type="ORF">ACH429_14705</name>
</gene>
<dbReference type="EMBL" id="JBIRWE010000005">
    <property type="protein sequence ID" value="MFI1965339.1"/>
    <property type="molecule type" value="Genomic_DNA"/>
</dbReference>
<dbReference type="InterPro" id="IPR008920">
    <property type="entry name" value="TF_FadR/GntR_C"/>
</dbReference>
<dbReference type="Gene3D" id="1.10.10.10">
    <property type="entry name" value="Winged helix-like DNA-binding domain superfamily/Winged helix DNA-binding domain"/>
    <property type="match status" value="1"/>
</dbReference>
<keyword evidence="2" id="KW-0238">DNA-binding</keyword>
<dbReference type="SUPFAM" id="SSF46785">
    <property type="entry name" value="Winged helix' DNA-binding domain"/>
    <property type="match status" value="1"/>
</dbReference>
<evidence type="ECO:0000256" key="3">
    <source>
        <dbReference type="ARBA" id="ARBA00023163"/>
    </source>
</evidence>
<dbReference type="InterPro" id="IPR011711">
    <property type="entry name" value="GntR_C"/>
</dbReference>
<dbReference type="InterPro" id="IPR036390">
    <property type="entry name" value="WH_DNA-bd_sf"/>
</dbReference>
<keyword evidence="7" id="KW-1185">Reference proteome</keyword>
<dbReference type="InterPro" id="IPR000524">
    <property type="entry name" value="Tscrpt_reg_HTH_GntR"/>
</dbReference>
<feature type="region of interest" description="Disordered" evidence="4">
    <location>
        <begin position="1"/>
        <end position="45"/>
    </location>
</feature>
<comment type="caution">
    <text evidence="6">The sequence shown here is derived from an EMBL/GenBank/DDBJ whole genome shotgun (WGS) entry which is preliminary data.</text>
</comment>
<dbReference type="PANTHER" id="PTHR43537:SF45">
    <property type="entry name" value="GNTR FAMILY REGULATORY PROTEIN"/>
    <property type="match status" value="1"/>
</dbReference>
<dbReference type="CDD" id="cd07377">
    <property type="entry name" value="WHTH_GntR"/>
    <property type="match status" value="1"/>
</dbReference>
<evidence type="ECO:0000256" key="4">
    <source>
        <dbReference type="SAM" id="MobiDB-lite"/>
    </source>
</evidence>
<accession>A0ABW7UVG4</accession>
<proteinExistence type="predicted"/>
<dbReference type="Gene3D" id="1.20.120.530">
    <property type="entry name" value="GntR ligand-binding domain-like"/>
    <property type="match status" value="1"/>
</dbReference>
<dbReference type="PROSITE" id="PS50949">
    <property type="entry name" value="HTH_GNTR"/>
    <property type="match status" value="1"/>
</dbReference>
<feature type="compositionally biased region" description="Low complexity" evidence="4">
    <location>
        <begin position="19"/>
        <end position="45"/>
    </location>
</feature>
<evidence type="ECO:0000256" key="1">
    <source>
        <dbReference type="ARBA" id="ARBA00023015"/>
    </source>
</evidence>
<organism evidence="6 7">
    <name type="scientific">Streptomyces pathocidini</name>
    <dbReference type="NCBI Taxonomy" id="1650571"/>
    <lineage>
        <taxon>Bacteria</taxon>
        <taxon>Bacillati</taxon>
        <taxon>Actinomycetota</taxon>
        <taxon>Actinomycetes</taxon>
        <taxon>Kitasatosporales</taxon>
        <taxon>Streptomycetaceae</taxon>
        <taxon>Streptomyces</taxon>
    </lineage>
</organism>
<dbReference type="Pfam" id="PF07729">
    <property type="entry name" value="FCD"/>
    <property type="match status" value="1"/>
</dbReference>
<dbReference type="RefSeq" id="WP_079101745.1">
    <property type="nucleotide sequence ID" value="NZ_JBIRWE010000005.1"/>
</dbReference>